<protein>
    <recommendedName>
        <fullName evidence="1">Lysozyme inhibitor LprI-like N-terminal domain-containing protein</fullName>
    </recommendedName>
</protein>
<name>A0A2U3K8G3_9BACT</name>
<dbReference type="EMBL" id="OMOD01000055">
    <property type="protein sequence ID" value="SPF35936.1"/>
    <property type="molecule type" value="Genomic_DNA"/>
</dbReference>
<reference evidence="3" key="1">
    <citation type="submission" date="2018-02" db="EMBL/GenBank/DDBJ databases">
        <authorList>
            <person name="Hausmann B."/>
        </authorList>
    </citation>
    <scope>NUCLEOTIDE SEQUENCE [LARGE SCALE GENOMIC DNA]</scope>
    <source>
        <strain evidence="3">Peat soil MAG SbA1</strain>
    </source>
</reference>
<evidence type="ECO:0000313" key="3">
    <source>
        <dbReference type="Proteomes" id="UP000238701"/>
    </source>
</evidence>
<accession>A0A2U3K8G3</accession>
<dbReference type="Pfam" id="PF07007">
    <property type="entry name" value="LprI"/>
    <property type="match status" value="1"/>
</dbReference>
<dbReference type="AlphaFoldDB" id="A0A2U3K8G3"/>
<sequence>MSTMQKTILAFVIPLLALQLSPGQSNNRNGADTQQAARKEAWEEYSAHLRVFKESAKKAFADEQVRAKTGDCPKERTTLDISMCLKKEVEKTTANYRVYSSGLRSLEGLTAPDEPSSSESSKYSTSQELVKQFDDAETAWQAYKQAQCSAAYGAYKGGTIAPIIQLTCELTLFRDRMRELDGICGVTEGSE</sequence>
<gene>
    <name evidence="2" type="ORF">SBA1_1480010</name>
</gene>
<evidence type="ECO:0000259" key="1">
    <source>
        <dbReference type="Pfam" id="PF07007"/>
    </source>
</evidence>
<evidence type="ECO:0000313" key="2">
    <source>
        <dbReference type="EMBL" id="SPF35936.1"/>
    </source>
</evidence>
<dbReference type="Gene3D" id="1.20.1270.180">
    <property type="match status" value="1"/>
</dbReference>
<feature type="domain" description="Lysozyme inhibitor LprI-like N-terminal" evidence="1">
    <location>
        <begin position="75"/>
        <end position="180"/>
    </location>
</feature>
<proteinExistence type="predicted"/>
<dbReference type="Proteomes" id="UP000238701">
    <property type="component" value="Unassembled WGS sequence"/>
</dbReference>
<organism evidence="2 3">
    <name type="scientific">Candidatus Sulfotelmatobacter kueseliae</name>
    <dbReference type="NCBI Taxonomy" id="2042962"/>
    <lineage>
        <taxon>Bacteria</taxon>
        <taxon>Pseudomonadati</taxon>
        <taxon>Acidobacteriota</taxon>
        <taxon>Terriglobia</taxon>
        <taxon>Terriglobales</taxon>
        <taxon>Candidatus Korobacteraceae</taxon>
        <taxon>Candidatus Sulfotelmatobacter</taxon>
    </lineage>
</organism>
<dbReference type="InterPro" id="IPR009739">
    <property type="entry name" value="LprI-like_N"/>
</dbReference>